<dbReference type="Proteomes" id="UP000655208">
    <property type="component" value="Unassembled WGS sequence"/>
</dbReference>
<dbReference type="AlphaFoldDB" id="A0A917WDT9"/>
<dbReference type="SUPFAM" id="SSF47598">
    <property type="entry name" value="Ribbon-helix-helix"/>
    <property type="match status" value="1"/>
</dbReference>
<evidence type="ECO:0008006" key="4">
    <source>
        <dbReference type="Google" id="ProtNLM"/>
    </source>
</evidence>
<evidence type="ECO:0000256" key="1">
    <source>
        <dbReference type="SAM" id="MobiDB-lite"/>
    </source>
</evidence>
<dbReference type="EMBL" id="BMNA01000002">
    <property type="protein sequence ID" value="GGL95291.1"/>
    <property type="molecule type" value="Genomic_DNA"/>
</dbReference>
<evidence type="ECO:0000313" key="3">
    <source>
        <dbReference type="Proteomes" id="UP000655208"/>
    </source>
</evidence>
<organism evidence="2 3">
    <name type="scientific">Nakamurella endophytica</name>
    <dbReference type="NCBI Taxonomy" id="1748367"/>
    <lineage>
        <taxon>Bacteria</taxon>
        <taxon>Bacillati</taxon>
        <taxon>Actinomycetota</taxon>
        <taxon>Actinomycetes</taxon>
        <taxon>Nakamurellales</taxon>
        <taxon>Nakamurellaceae</taxon>
        <taxon>Nakamurella</taxon>
    </lineage>
</organism>
<name>A0A917WDT9_9ACTN</name>
<sequence>MDLSPHIASLREDLLAAAAVGGDDIRQAATVLGAAIEPAARLAIMSALSELAAEVTDALGDTTVEIRLDGRDVRVTVDRGRAADEDEDDTDAVEADGAGWRGPGPRFSWEQGSDNLRRVVQEASGELSRTTVRLWNDLKAQAERAAADQGVSLNTYISRAVHDSVRGAVPTGRKGDQPGDRRDRRGRGGRTVTGYFQA</sequence>
<dbReference type="Pfam" id="PF05534">
    <property type="entry name" value="HicB"/>
    <property type="match status" value="1"/>
</dbReference>
<proteinExistence type="predicted"/>
<evidence type="ECO:0000313" key="2">
    <source>
        <dbReference type="EMBL" id="GGL95291.1"/>
    </source>
</evidence>
<feature type="region of interest" description="Disordered" evidence="1">
    <location>
        <begin position="79"/>
        <end position="111"/>
    </location>
</feature>
<feature type="compositionally biased region" description="Acidic residues" evidence="1">
    <location>
        <begin position="84"/>
        <end position="94"/>
    </location>
</feature>
<gene>
    <name evidence="2" type="ORF">GCM10011594_13680</name>
</gene>
<protein>
    <recommendedName>
        <fullName evidence="4">Toxin-antitoxin system HicB family antitoxin</fullName>
    </recommendedName>
</protein>
<feature type="compositionally biased region" description="Basic and acidic residues" evidence="1">
    <location>
        <begin position="173"/>
        <end position="183"/>
    </location>
</feature>
<comment type="caution">
    <text evidence="2">The sequence shown here is derived from an EMBL/GenBank/DDBJ whole genome shotgun (WGS) entry which is preliminary data.</text>
</comment>
<dbReference type="InterPro" id="IPR010985">
    <property type="entry name" value="Ribbon_hlx_hlx"/>
</dbReference>
<dbReference type="InterPro" id="IPR008651">
    <property type="entry name" value="Uncharacterised_HicB"/>
</dbReference>
<accession>A0A917WDT9</accession>
<dbReference type="GO" id="GO:0006355">
    <property type="term" value="P:regulation of DNA-templated transcription"/>
    <property type="evidence" value="ECO:0007669"/>
    <property type="project" value="InterPro"/>
</dbReference>
<keyword evidence="3" id="KW-1185">Reference proteome</keyword>
<dbReference type="RefSeq" id="WP_188940713.1">
    <property type="nucleotide sequence ID" value="NZ_BMNA01000002.1"/>
</dbReference>
<feature type="region of interest" description="Disordered" evidence="1">
    <location>
        <begin position="166"/>
        <end position="198"/>
    </location>
</feature>
<reference evidence="2" key="1">
    <citation type="journal article" date="2014" name="Int. J. Syst. Evol. Microbiol.">
        <title>Complete genome sequence of Corynebacterium casei LMG S-19264T (=DSM 44701T), isolated from a smear-ripened cheese.</title>
        <authorList>
            <consortium name="US DOE Joint Genome Institute (JGI-PGF)"/>
            <person name="Walter F."/>
            <person name="Albersmeier A."/>
            <person name="Kalinowski J."/>
            <person name="Ruckert C."/>
        </authorList>
    </citation>
    <scope>NUCLEOTIDE SEQUENCE</scope>
    <source>
        <strain evidence="2">CGMCC 4.7308</strain>
    </source>
</reference>
<reference evidence="2" key="2">
    <citation type="submission" date="2020-09" db="EMBL/GenBank/DDBJ databases">
        <authorList>
            <person name="Sun Q."/>
            <person name="Zhou Y."/>
        </authorList>
    </citation>
    <scope>NUCLEOTIDE SEQUENCE</scope>
    <source>
        <strain evidence="2">CGMCC 4.7308</strain>
    </source>
</reference>